<reference evidence="2 3" key="1">
    <citation type="submission" date="2018-08" db="EMBL/GenBank/DDBJ databases">
        <title>Actinomadura spongicola sp. nov., isolated from marine sponge Leucetta chagosensis.</title>
        <authorList>
            <person name="Li L."/>
            <person name="Lin H.W."/>
        </authorList>
    </citation>
    <scope>NUCLEOTIDE SEQUENCE [LARGE SCALE GENOMIC DNA]</scope>
    <source>
        <strain evidence="2 3">LHW52907</strain>
    </source>
</reference>
<proteinExistence type="predicted"/>
<name>A0A372GDK5_9ACTN</name>
<dbReference type="PANTHER" id="PTHR38847:SF1">
    <property type="entry name" value="PSEUDOURIDINE SYNTHASE RSUA_RLUA-LIKE DOMAIN-CONTAINING PROTEIN"/>
    <property type="match status" value="1"/>
</dbReference>
<keyword evidence="3" id="KW-1185">Reference proteome</keyword>
<comment type="caution">
    <text evidence="2">The sequence shown here is derived from an EMBL/GenBank/DDBJ whole genome shotgun (WGS) entry which is preliminary data.</text>
</comment>
<accession>A0A372GDK5</accession>
<dbReference type="EMBL" id="QVNQ01000007">
    <property type="protein sequence ID" value="RFS83209.1"/>
    <property type="molecule type" value="Genomic_DNA"/>
</dbReference>
<gene>
    <name evidence="2" type="ORF">D0T12_23950</name>
</gene>
<feature type="chain" id="PRO_5016621525" evidence="1">
    <location>
        <begin position="27"/>
        <end position="220"/>
    </location>
</feature>
<protein>
    <submittedName>
        <fullName evidence="2">DUF4360 domain-containing protein</fullName>
    </submittedName>
</protein>
<feature type="signal peptide" evidence="1">
    <location>
        <begin position="1"/>
        <end position="26"/>
    </location>
</feature>
<dbReference type="Pfam" id="PF14273">
    <property type="entry name" value="DUF4360"/>
    <property type="match status" value="1"/>
</dbReference>
<evidence type="ECO:0000313" key="3">
    <source>
        <dbReference type="Proteomes" id="UP000262882"/>
    </source>
</evidence>
<sequence length="220" mass="23720">MRRGIAASVAVTALALTAVSTTPAAASGEFLERGPEGVTIEIATVMGSGCPQDTAAVALSKDAEAFTITYSKYLAQVGGASPPTDERKNCQINLRVHVPQGFTYAVSKVDYRGFANLQPGATATQIASYYFQGDTSTRHHATEFKGPHKKFWQTTDLVPLAALVWSPCGEQRNFNINTQLLVDVGTSDDSKVSYINMDSTDGDINTTYHYSWKRCVKPGN</sequence>
<evidence type="ECO:0000256" key="1">
    <source>
        <dbReference type="SAM" id="SignalP"/>
    </source>
</evidence>
<dbReference type="Proteomes" id="UP000262882">
    <property type="component" value="Unassembled WGS sequence"/>
</dbReference>
<keyword evidence="1" id="KW-0732">Signal</keyword>
<organism evidence="2 3">
    <name type="scientific">Actinomadura spongiicola</name>
    <dbReference type="NCBI Taxonomy" id="2303421"/>
    <lineage>
        <taxon>Bacteria</taxon>
        <taxon>Bacillati</taxon>
        <taxon>Actinomycetota</taxon>
        <taxon>Actinomycetes</taxon>
        <taxon>Streptosporangiales</taxon>
        <taxon>Thermomonosporaceae</taxon>
        <taxon>Actinomadura</taxon>
    </lineage>
</organism>
<dbReference type="RefSeq" id="WP_117401908.1">
    <property type="nucleotide sequence ID" value="NZ_QVNQ01000007.1"/>
</dbReference>
<dbReference type="OrthoDB" id="3432025at2"/>
<dbReference type="PANTHER" id="PTHR38847">
    <property type="match status" value="1"/>
</dbReference>
<evidence type="ECO:0000313" key="2">
    <source>
        <dbReference type="EMBL" id="RFS83209.1"/>
    </source>
</evidence>
<dbReference type="AlphaFoldDB" id="A0A372GDK5"/>
<dbReference type="InterPro" id="IPR025649">
    <property type="entry name" value="DUF4360"/>
</dbReference>